<sequence length="249" mass="28201">MRMGDGWRTSRGWLKDLLSPQYLHNSVGPSIHSSVLKLIEVWESKARITDESAMHRQVQYFGELDHSKIAVGTHNEVTFPRAPLHKFQECLHEVGDRMAAIYAGKWPPGLLSWWARYASPYYRKFFIAKDNFIRKHIDLAVQRSLNDEEAKTGIDHMVYQEQKVARKAGRHTVLGKQIMIDEACGNLIAGQSATGAALVWILKFLADYPAVQSKLRNELQTACAVAVQKNRLPTAAEIISTKLPYLDES</sequence>
<dbReference type="STRING" id="1447875.A0A2B7X455"/>
<dbReference type="EMBL" id="PDNB01000147">
    <property type="protein sequence ID" value="PGH03522.1"/>
    <property type="molecule type" value="Genomic_DNA"/>
</dbReference>
<accession>A0A2B7X455</accession>
<comment type="caution">
    <text evidence="1">The sequence shown here is derived from an EMBL/GenBank/DDBJ whole genome shotgun (WGS) entry which is preliminary data.</text>
</comment>
<protein>
    <recommendedName>
        <fullName evidence="3">Cytochrome P450 monooxygenase</fullName>
    </recommendedName>
</protein>
<dbReference type="Gene3D" id="1.10.630.10">
    <property type="entry name" value="Cytochrome P450"/>
    <property type="match status" value="1"/>
</dbReference>
<dbReference type="OrthoDB" id="1470350at2759"/>
<dbReference type="GO" id="GO:0005506">
    <property type="term" value="F:iron ion binding"/>
    <property type="evidence" value="ECO:0007669"/>
    <property type="project" value="InterPro"/>
</dbReference>
<evidence type="ECO:0000313" key="2">
    <source>
        <dbReference type="Proteomes" id="UP000223968"/>
    </source>
</evidence>
<dbReference type="AlphaFoldDB" id="A0A2B7X455"/>
<name>A0A2B7X455_9EURO</name>
<dbReference type="GO" id="GO:0016705">
    <property type="term" value="F:oxidoreductase activity, acting on paired donors, with incorporation or reduction of molecular oxygen"/>
    <property type="evidence" value="ECO:0007669"/>
    <property type="project" value="InterPro"/>
</dbReference>
<proteinExistence type="predicted"/>
<dbReference type="Pfam" id="PF00067">
    <property type="entry name" value="p450"/>
    <property type="match status" value="1"/>
</dbReference>
<dbReference type="InterPro" id="IPR001128">
    <property type="entry name" value="Cyt_P450"/>
</dbReference>
<reference evidence="1 2" key="1">
    <citation type="submission" date="2017-10" db="EMBL/GenBank/DDBJ databases">
        <title>Comparative genomics in systemic dimorphic fungi from Ajellomycetaceae.</title>
        <authorList>
            <person name="Munoz J.F."/>
            <person name="Mcewen J.G."/>
            <person name="Clay O.K."/>
            <person name="Cuomo C.A."/>
        </authorList>
    </citation>
    <scope>NUCLEOTIDE SEQUENCE [LARGE SCALE GENOMIC DNA]</scope>
    <source>
        <strain evidence="1 2">UAMH5409</strain>
    </source>
</reference>
<dbReference type="Proteomes" id="UP000223968">
    <property type="component" value="Unassembled WGS sequence"/>
</dbReference>
<keyword evidence="2" id="KW-1185">Reference proteome</keyword>
<dbReference type="GO" id="GO:0020037">
    <property type="term" value="F:heme binding"/>
    <property type="evidence" value="ECO:0007669"/>
    <property type="project" value="InterPro"/>
</dbReference>
<organism evidence="1 2">
    <name type="scientific">Helicocarpus griseus UAMH5409</name>
    <dbReference type="NCBI Taxonomy" id="1447875"/>
    <lineage>
        <taxon>Eukaryota</taxon>
        <taxon>Fungi</taxon>
        <taxon>Dikarya</taxon>
        <taxon>Ascomycota</taxon>
        <taxon>Pezizomycotina</taxon>
        <taxon>Eurotiomycetes</taxon>
        <taxon>Eurotiomycetidae</taxon>
        <taxon>Onygenales</taxon>
        <taxon>Ajellomycetaceae</taxon>
        <taxon>Helicocarpus</taxon>
    </lineage>
</organism>
<dbReference type="SUPFAM" id="SSF48264">
    <property type="entry name" value="Cytochrome P450"/>
    <property type="match status" value="1"/>
</dbReference>
<dbReference type="InterPro" id="IPR036396">
    <property type="entry name" value="Cyt_P450_sf"/>
</dbReference>
<gene>
    <name evidence="1" type="ORF">AJ79_07357</name>
</gene>
<dbReference type="GO" id="GO:0004497">
    <property type="term" value="F:monooxygenase activity"/>
    <property type="evidence" value="ECO:0007669"/>
    <property type="project" value="InterPro"/>
</dbReference>
<evidence type="ECO:0000313" key="1">
    <source>
        <dbReference type="EMBL" id="PGH03522.1"/>
    </source>
</evidence>
<evidence type="ECO:0008006" key="3">
    <source>
        <dbReference type="Google" id="ProtNLM"/>
    </source>
</evidence>